<dbReference type="OrthoDB" id="1440507at2"/>
<evidence type="ECO:0000313" key="2">
    <source>
        <dbReference type="Proteomes" id="UP000032229"/>
    </source>
</evidence>
<keyword evidence="2" id="KW-1185">Reference proteome</keyword>
<dbReference type="AlphaFoldDB" id="A0A0C5WPD8"/>
<dbReference type="HOGENOM" id="CLU_1730154_0_0_10"/>
<protein>
    <submittedName>
        <fullName evidence="1">Uncharacterized protein</fullName>
    </submittedName>
</protein>
<name>A0A0C5WPD8_9FLAO</name>
<dbReference type="EMBL" id="CP007202">
    <property type="protein sequence ID" value="AJR04750.1"/>
    <property type="molecule type" value="Genomic_DNA"/>
</dbReference>
<evidence type="ECO:0000313" key="1">
    <source>
        <dbReference type="EMBL" id="AJR04750.1"/>
    </source>
</evidence>
<proteinExistence type="predicted"/>
<dbReference type="Proteomes" id="UP000032229">
    <property type="component" value="Chromosome"/>
</dbReference>
<dbReference type="STRING" id="1454006.AW14_03095"/>
<reference evidence="1 2" key="1">
    <citation type="submission" date="2014-02" db="EMBL/GenBank/DDBJ databases">
        <authorList>
            <person name="Young C.-C."/>
            <person name="Hameed A."/>
            <person name="Huang H.-C."/>
            <person name="Shahina M."/>
        </authorList>
    </citation>
    <scope>NUCLEOTIDE SEQUENCE [LARGE SCALE GENOMIC DNA]</scope>
    <source>
        <strain evidence="1 2">CC-SAMT-1</strain>
    </source>
</reference>
<organism evidence="1 2">
    <name type="scientific">Siansivirga zeaxanthinifaciens CC-SAMT-1</name>
    <dbReference type="NCBI Taxonomy" id="1454006"/>
    <lineage>
        <taxon>Bacteria</taxon>
        <taxon>Pseudomonadati</taxon>
        <taxon>Bacteroidota</taxon>
        <taxon>Flavobacteriia</taxon>
        <taxon>Flavobacteriales</taxon>
        <taxon>Flavobacteriaceae</taxon>
        <taxon>Siansivirga</taxon>
    </lineage>
</organism>
<dbReference type="KEGG" id="sze:AW14_03095"/>
<sequence length="151" mass="17273">MVLSILLFKECQSNKRPKYDAPTNLISNDTAQAYHEAYIEKYYNLPETIAQNNGVIPDDVSDVWYDLKVLEDYLNYVKVKSEALGLENPGIRVYFGAKKINGELKNTVFFTPTHRETTRAQEDPINYNSYDIESSDYGTAGMPPNGYKKTR</sequence>
<accession>A0A0C5WPD8</accession>
<gene>
    <name evidence="1" type="ORF">AW14_03095</name>
</gene>
<dbReference type="RefSeq" id="WP_044637469.1">
    <property type="nucleotide sequence ID" value="NZ_CP007202.1"/>
</dbReference>